<sequence length="212" mass="24300">MAFVVSFVAIFSLVALPDPAFGQYFGRNKVQYETFDFKILNTPHFEIHFYPEEGEAVEDAARMGERWYERFARLFQHEFERPKPLILYADHPDFQQTNTLSGQLSEGIGGVTESLKNRVIMPLTGSYAATDHVLGHELVHAFQYNIAQGRAGAGIRGLSLLPLWLIEGMAEYLSVGREDPLTAMWLRDAIRREDLPTISQMTTETRFFPYRF</sequence>
<proteinExistence type="predicted"/>
<dbReference type="AlphaFoldDB" id="A0A382C569"/>
<organism evidence="1">
    <name type="scientific">marine metagenome</name>
    <dbReference type="NCBI Taxonomy" id="408172"/>
    <lineage>
        <taxon>unclassified sequences</taxon>
        <taxon>metagenomes</taxon>
        <taxon>ecological metagenomes</taxon>
    </lineage>
</organism>
<evidence type="ECO:0000313" key="1">
    <source>
        <dbReference type="EMBL" id="SVB21238.1"/>
    </source>
</evidence>
<evidence type="ECO:0008006" key="2">
    <source>
        <dbReference type="Google" id="ProtNLM"/>
    </source>
</evidence>
<gene>
    <name evidence="1" type="ORF">METZ01_LOCUS174092</name>
</gene>
<accession>A0A382C569</accession>
<reference evidence="1" key="1">
    <citation type="submission" date="2018-05" db="EMBL/GenBank/DDBJ databases">
        <authorList>
            <person name="Lanie J.A."/>
            <person name="Ng W.-L."/>
            <person name="Kazmierczak K.M."/>
            <person name="Andrzejewski T.M."/>
            <person name="Davidsen T.M."/>
            <person name="Wayne K.J."/>
            <person name="Tettelin H."/>
            <person name="Glass J.I."/>
            <person name="Rusch D."/>
            <person name="Podicherti R."/>
            <person name="Tsui H.-C.T."/>
            <person name="Winkler M.E."/>
        </authorList>
    </citation>
    <scope>NUCLEOTIDE SEQUENCE</scope>
</reference>
<feature type="non-terminal residue" evidence="1">
    <location>
        <position position="212"/>
    </location>
</feature>
<protein>
    <recommendedName>
        <fullName evidence="2">Peptidase MA-like domain-containing protein</fullName>
    </recommendedName>
</protein>
<name>A0A382C569_9ZZZZ</name>
<dbReference type="EMBL" id="UINC01032872">
    <property type="protein sequence ID" value="SVB21238.1"/>
    <property type="molecule type" value="Genomic_DNA"/>
</dbReference>